<organism evidence="2 3">
    <name type="scientific">Protopolystoma xenopodis</name>
    <dbReference type="NCBI Taxonomy" id="117903"/>
    <lineage>
        <taxon>Eukaryota</taxon>
        <taxon>Metazoa</taxon>
        <taxon>Spiralia</taxon>
        <taxon>Lophotrochozoa</taxon>
        <taxon>Platyhelminthes</taxon>
        <taxon>Monogenea</taxon>
        <taxon>Polyopisthocotylea</taxon>
        <taxon>Polystomatidea</taxon>
        <taxon>Polystomatidae</taxon>
        <taxon>Protopolystoma</taxon>
    </lineage>
</organism>
<sequence>MSTDSFHAHSLSGGGVVQSCSNNLRRTDGPEDLTTGSRQVEDPDAKGMQKPQLRIRGISPAESIPGFGRNGAINRDSLDNQESWALVSPIRSDDSYLNEKVSDNGSSIKAITTSSSFIRNPTPTTSVCRSSFSGTTGLQTSLLLGSTMEELSSSPRSLCNNLRAGFNQGIGANTGDASQSKPRDRGSPSRLITSATANAPIIQTRKRIDSEDYSYLIDMPSSFSPPLSPTLHAGPYFNSIFSDYVSENLIDPVSIPLETNSTLLGARQITGRSLNDSVSPLATALRNQQSIRERELQDASTAFFTFQENRMLPLTSTAPMHNSQKPQQRPTNLPGMESSPNTLSSETVSHSFDPTKS</sequence>
<evidence type="ECO:0000313" key="3">
    <source>
        <dbReference type="Proteomes" id="UP000784294"/>
    </source>
</evidence>
<dbReference type="Proteomes" id="UP000784294">
    <property type="component" value="Unassembled WGS sequence"/>
</dbReference>
<feature type="region of interest" description="Disordered" evidence="1">
    <location>
        <begin position="315"/>
        <end position="357"/>
    </location>
</feature>
<comment type="caution">
    <text evidence="2">The sequence shown here is derived from an EMBL/GenBank/DDBJ whole genome shotgun (WGS) entry which is preliminary data.</text>
</comment>
<feature type="region of interest" description="Disordered" evidence="1">
    <location>
        <begin position="170"/>
        <end position="191"/>
    </location>
</feature>
<feature type="region of interest" description="Disordered" evidence="1">
    <location>
        <begin position="1"/>
        <end position="50"/>
    </location>
</feature>
<feature type="compositionally biased region" description="Polar residues" evidence="1">
    <location>
        <begin position="315"/>
        <end position="331"/>
    </location>
</feature>
<name>A0A3S5ANJ3_9PLAT</name>
<dbReference type="AlphaFoldDB" id="A0A3S5ANJ3"/>
<reference evidence="2" key="1">
    <citation type="submission" date="2018-11" db="EMBL/GenBank/DDBJ databases">
        <authorList>
            <consortium name="Pathogen Informatics"/>
        </authorList>
    </citation>
    <scope>NUCLEOTIDE SEQUENCE</scope>
</reference>
<evidence type="ECO:0000256" key="1">
    <source>
        <dbReference type="SAM" id="MobiDB-lite"/>
    </source>
</evidence>
<proteinExistence type="predicted"/>
<evidence type="ECO:0000313" key="2">
    <source>
        <dbReference type="EMBL" id="VEL21065.1"/>
    </source>
</evidence>
<protein>
    <submittedName>
        <fullName evidence="2">Uncharacterized protein</fullName>
    </submittedName>
</protein>
<dbReference type="EMBL" id="CAAALY010049420">
    <property type="protein sequence ID" value="VEL21065.1"/>
    <property type="molecule type" value="Genomic_DNA"/>
</dbReference>
<accession>A0A3S5ANJ3</accession>
<keyword evidence="3" id="KW-1185">Reference proteome</keyword>
<feature type="compositionally biased region" description="Polar residues" evidence="1">
    <location>
        <begin position="338"/>
        <end position="357"/>
    </location>
</feature>
<gene>
    <name evidence="2" type="ORF">PXEA_LOCUS14505</name>
</gene>